<gene>
    <name evidence="2" type="ORF">P7K49_005269</name>
</gene>
<evidence type="ECO:0000313" key="3">
    <source>
        <dbReference type="Proteomes" id="UP001266305"/>
    </source>
</evidence>
<name>A0ABQ9W9S6_SAGOE</name>
<evidence type="ECO:0000313" key="2">
    <source>
        <dbReference type="EMBL" id="KAK2118382.1"/>
    </source>
</evidence>
<feature type="region of interest" description="Disordered" evidence="1">
    <location>
        <begin position="82"/>
        <end position="177"/>
    </location>
</feature>
<sequence length="279" mass="28448">MIPGALSGAGTKAAQRLPGREAAARLGDFKASSLRRAAGEVRPRNARVWGGERRRRAGLGGEVTPGVGTACGRRGSESLCGRGRAPLRLSPAPASGPGFSSPALGPGLSSPVDHSRAAAGDSASGSPLPAMDAGSGVSSRVHPVGAVWASRTRGAGTPSAGRTQPGPGFRGRPHDGHPFRLGTPNAFLFKAVFCGSQEMILGGRRRNRVEKGLGWREVVPGAVVLGVPWHCLTFLSGAVGAGSATWRRGTQRLGAGPGPTSDLGLDWRPSAARLRAPSS</sequence>
<reference evidence="2 3" key="1">
    <citation type="submission" date="2023-05" db="EMBL/GenBank/DDBJ databases">
        <title>B98-5 Cell Line De Novo Hybrid Assembly: An Optical Mapping Approach.</title>
        <authorList>
            <person name="Kananen K."/>
            <person name="Auerbach J.A."/>
            <person name="Kautto E."/>
            <person name="Blachly J.S."/>
        </authorList>
    </citation>
    <scope>NUCLEOTIDE SEQUENCE [LARGE SCALE GENOMIC DNA]</scope>
    <source>
        <strain evidence="2">B95-8</strain>
        <tissue evidence="2">Cell line</tissue>
    </source>
</reference>
<evidence type="ECO:0000256" key="1">
    <source>
        <dbReference type="SAM" id="MobiDB-lite"/>
    </source>
</evidence>
<dbReference type="Proteomes" id="UP001266305">
    <property type="component" value="Unassembled WGS sequence"/>
</dbReference>
<protein>
    <submittedName>
        <fullName evidence="2">Uncharacterized protein</fullName>
    </submittedName>
</protein>
<feature type="compositionally biased region" description="Low complexity" evidence="1">
    <location>
        <begin position="89"/>
        <end position="126"/>
    </location>
</feature>
<organism evidence="2 3">
    <name type="scientific">Saguinus oedipus</name>
    <name type="common">Cotton-top tamarin</name>
    <name type="synonym">Oedipomidas oedipus</name>
    <dbReference type="NCBI Taxonomy" id="9490"/>
    <lineage>
        <taxon>Eukaryota</taxon>
        <taxon>Metazoa</taxon>
        <taxon>Chordata</taxon>
        <taxon>Craniata</taxon>
        <taxon>Vertebrata</taxon>
        <taxon>Euteleostomi</taxon>
        <taxon>Mammalia</taxon>
        <taxon>Eutheria</taxon>
        <taxon>Euarchontoglires</taxon>
        <taxon>Primates</taxon>
        <taxon>Haplorrhini</taxon>
        <taxon>Platyrrhini</taxon>
        <taxon>Cebidae</taxon>
        <taxon>Callitrichinae</taxon>
        <taxon>Saguinus</taxon>
    </lineage>
</organism>
<accession>A0ABQ9W9S6</accession>
<dbReference type="EMBL" id="JASSZA010000002">
    <property type="protein sequence ID" value="KAK2118382.1"/>
    <property type="molecule type" value="Genomic_DNA"/>
</dbReference>
<comment type="caution">
    <text evidence="2">The sequence shown here is derived from an EMBL/GenBank/DDBJ whole genome shotgun (WGS) entry which is preliminary data.</text>
</comment>
<keyword evidence="3" id="KW-1185">Reference proteome</keyword>
<proteinExistence type="predicted"/>